<keyword evidence="9" id="KW-0511">Multifunctional enzyme</keyword>
<keyword evidence="12" id="KW-0472">Membrane</keyword>
<evidence type="ECO:0000256" key="12">
    <source>
        <dbReference type="SAM" id="Phobius"/>
    </source>
</evidence>
<dbReference type="InterPro" id="IPR001460">
    <property type="entry name" value="PCN-bd_Tpept"/>
</dbReference>
<dbReference type="Gene3D" id="1.10.3810.10">
    <property type="entry name" value="Biosynthetic peptidoglycan transglycosylase-like"/>
    <property type="match status" value="1"/>
</dbReference>
<evidence type="ECO:0000256" key="2">
    <source>
        <dbReference type="ARBA" id="ARBA00007090"/>
    </source>
</evidence>
<keyword evidence="12" id="KW-0812">Transmembrane</keyword>
<dbReference type="PANTHER" id="PTHR32282">
    <property type="entry name" value="BINDING PROTEIN TRANSPEPTIDASE, PUTATIVE-RELATED"/>
    <property type="match status" value="1"/>
</dbReference>
<dbReference type="InterPro" id="IPR023346">
    <property type="entry name" value="Lysozyme-like_dom_sf"/>
</dbReference>
<proteinExistence type="inferred from homology"/>
<dbReference type="GO" id="GO:0004180">
    <property type="term" value="F:carboxypeptidase activity"/>
    <property type="evidence" value="ECO:0007669"/>
    <property type="project" value="UniProtKB-KW"/>
</dbReference>
<dbReference type="InterPro" id="IPR050396">
    <property type="entry name" value="Glycosyltr_51/Transpeptidase"/>
</dbReference>
<reference evidence="16" key="2">
    <citation type="submission" date="2022-06" db="EMBL/GenBank/DDBJ databases">
        <title>Thermospira aquatica gen. nov., sp. nov.</title>
        <authorList>
            <person name="Ben Ali Gam Z."/>
            <person name="Labat M."/>
        </authorList>
    </citation>
    <scope>NUCLEOTIDE SEQUENCE</scope>
    <source>
        <strain evidence="16">F1F22</strain>
    </source>
</reference>
<dbReference type="SUPFAM" id="SSF53955">
    <property type="entry name" value="Lysozyme-like"/>
    <property type="match status" value="1"/>
</dbReference>
<dbReference type="SUPFAM" id="SSF56601">
    <property type="entry name" value="beta-lactamase/transpeptidase-like"/>
    <property type="match status" value="1"/>
</dbReference>
<dbReference type="Proteomes" id="UP001056539">
    <property type="component" value="Chromosome"/>
</dbReference>
<keyword evidence="8" id="KW-0378">Hydrolase</keyword>
<dbReference type="KEGG" id="taqu:KDW03_06695"/>
<dbReference type="Pfam" id="PF00905">
    <property type="entry name" value="Transpeptidase"/>
    <property type="match status" value="1"/>
</dbReference>
<feature type="domain" description="Penicillin-binding protein transpeptidase" evidence="13">
    <location>
        <begin position="335"/>
        <end position="597"/>
    </location>
</feature>
<dbReference type="GO" id="GO:0008658">
    <property type="term" value="F:penicillin binding"/>
    <property type="evidence" value="ECO:0007669"/>
    <property type="project" value="InterPro"/>
</dbReference>
<dbReference type="Pfam" id="PF06832">
    <property type="entry name" value="BiPBP_C"/>
    <property type="match status" value="1"/>
</dbReference>
<dbReference type="InterPro" id="IPR036950">
    <property type="entry name" value="PBP_transglycosylase"/>
</dbReference>
<dbReference type="InterPro" id="IPR012338">
    <property type="entry name" value="Beta-lactam/transpept-like"/>
</dbReference>
<keyword evidence="12" id="KW-1133">Transmembrane helix</keyword>
<keyword evidence="7" id="KW-0808">Transferase</keyword>
<evidence type="ECO:0000259" key="14">
    <source>
        <dbReference type="Pfam" id="PF00912"/>
    </source>
</evidence>
<evidence type="ECO:0000256" key="9">
    <source>
        <dbReference type="ARBA" id="ARBA00023268"/>
    </source>
</evidence>
<keyword evidence="5" id="KW-0645">Protease</keyword>
<comment type="similarity">
    <text evidence="3">In the N-terminal section; belongs to the glycosyltransferase 51 family.</text>
</comment>
<dbReference type="RefSeq" id="WP_271434317.1">
    <property type="nucleotide sequence ID" value="NZ_CP073355.1"/>
</dbReference>
<dbReference type="Pfam" id="PF00912">
    <property type="entry name" value="Transgly"/>
    <property type="match status" value="1"/>
</dbReference>
<keyword evidence="4" id="KW-0121">Carboxypeptidase</keyword>
<evidence type="ECO:0000259" key="13">
    <source>
        <dbReference type="Pfam" id="PF00905"/>
    </source>
</evidence>
<dbReference type="AlphaFoldDB" id="A0AAX3BAB5"/>
<evidence type="ECO:0000256" key="4">
    <source>
        <dbReference type="ARBA" id="ARBA00022645"/>
    </source>
</evidence>
<evidence type="ECO:0000256" key="3">
    <source>
        <dbReference type="ARBA" id="ARBA00007739"/>
    </source>
</evidence>
<sequence>MTRHNFLDTMVRVVKFFIFLKNFLKENKNHLWVYMVLVLGGIFTVFSLWPYPPDELSRFSERSIKVYDRHGHLLMEMTPEKGGLCKKISLCEVPQDFIELLLFSEDRTFFSHKGWRPSSLLRATFQNVKKGRIVSGGSTLTQQLVRMRRGKMRNTLWSKFTEILEAYRLEQHFSKEEILEAYINTVFLGNHIYGFEKAAEIYFRKSLQSLNLLEMSALIAMIPAPSKHQPYRSGMEFTIRARKLLRRAWEAHILSFPQEMMKTYEEMWLHVYPMEQRVYAPLFCLYALQEAKKYVPASQIAEIYTTFDLEMYTNIRPVIFDVLKSLETYNAKHASLVMIDNPTSELRVMVGSLDFFDEEKGMINATLIRKQVGSVMKPFAYALAMENSLYHPSSILPDIYQEYPAAIGRYIPKNFTRTYHGPVRLAVALASSYNVSAVHVAATIGIEPFYFFLKRIGFDSLVRNPAFYGLGLVLGNANLTLLELAQGYTIFPKEGIFQHVRSLRFIMLKNGRRVSLPTPKSEHVLSRETCFLISRILSEHQYKFPAFGINSPIYFPFPVAVKTGTTKDFRDNCVVGYTPLITTAVWVGNLYEEPMQDLAAVAGAGKVLRNVMLLLWNQGFPFPPFRASNMTLITQRICVLSGMIAHQGCKETTEEIFVPSNLPQESCTWHTPQGETVVPPEYQSWAEKKQFGIQKPERLEILFPKDGAVFGVDTQIPEQYQSIPLEAMGNGEITWFCDGEKIGKGTKIFWTLRPGEHVIEAVWNDERKRVRILVLER</sequence>
<reference evidence="16" key="1">
    <citation type="submission" date="2021-04" db="EMBL/GenBank/DDBJ databases">
        <authorList>
            <person name="Postec A."/>
        </authorList>
    </citation>
    <scope>NUCLEOTIDE SEQUENCE</scope>
    <source>
        <strain evidence="16">F1F22</strain>
    </source>
</reference>
<evidence type="ECO:0000256" key="7">
    <source>
        <dbReference type="ARBA" id="ARBA00022679"/>
    </source>
</evidence>
<dbReference type="GO" id="GO:0008955">
    <property type="term" value="F:peptidoglycan glycosyltransferase activity"/>
    <property type="evidence" value="ECO:0007669"/>
    <property type="project" value="UniProtKB-EC"/>
</dbReference>
<comment type="pathway">
    <text evidence="1">Cell wall biogenesis; peptidoglycan biosynthesis.</text>
</comment>
<comment type="similarity">
    <text evidence="2">In the C-terminal section; belongs to the transpeptidase family.</text>
</comment>
<gene>
    <name evidence="16" type="ORF">KDW03_06695</name>
</gene>
<evidence type="ECO:0000313" key="16">
    <source>
        <dbReference type="EMBL" id="URA09193.1"/>
    </source>
</evidence>
<comment type="catalytic activity">
    <reaction evidence="11">
        <text>[GlcNAc-(1-&gt;4)-Mur2Ac(oyl-L-Ala-gamma-D-Glu-L-Lys-D-Ala-D-Ala)](n)-di-trans,octa-cis-undecaprenyl diphosphate + beta-D-GlcNAc-(1-&gt;4)-Mur2Ac(oyl-L-Ala-gamma-D-Glu-L-Lys-D-Ala-D-Ala)-di-trans,octa-cis-undecaprenyl diphosphate = [GlcNAc-(1-&gt;4)-Mur2Ac(oyl-L-Ala-gamma-D-Glu-L-Lys-D-Ala-D-Ala)](n+1)-di-trans,octa-cis-undecaprenyl diphosphate + di-trans,octa-cis-undecaprenyl diphosphate + H(+)</text>
        <dbReference type="Rhea" id="RHEA:23708"/>
        <dbReference type="Rhea" id="RHEA-COMP:9602"/>
        <dbReference type="Rhea" id="RHEA-COMP:9603"/>
        <dbReference type="ChEBI" id="CHEBI:15378"/>
        <dbReference type="ChEBI" id="CHEBI:58405"/>
        <dbReference type="ChEBI" id="CHEBI:60033"/>
        <dbReference type="ChEBI" id="CHEBI:78435"/>
        <dbReference type="EC" id="2.4.99.28"/>
    </reaction>
</comment>
<evidence type="ECO:0000256" key="1">
    <source>
        <dbReference type="ARBA" id="ARBA00004752"/>
    </source>
</evidence>
<feature type="domain" description="Glycosyl transferase family 51" evidence="14">
    <location>
        <begin position="87"/>
        <end position="246"/>
    </location>
</feature>
<dbReference type="GO" id="GO:0006508">
    <property type="term" value="P:proteolysis"/>
    <property type="evidence" value="ECO:0007669"/>
    <property type="project" value="UniProtKB-KW"/>
</dbReference>
<feature type="transmembrane region" description="Helical" evidence="12">
    <location>
        <begin position="31"/>
        <end position="51"/>
    </location>
</feature>
<dbReference type="GO" id="GO:0030288">
    <property type="term" value="C:outer membrane-bounded periplasmic space"/>
    <property type="evidence" value="ECO:0007669"/>
    <property type="project" value="TreeGrafter"/>
</dbReference>
<organism evidence="16 17">
    <name type="scientific">Thermospira aquatica</name>
    <dbReference type="NCBI Taxonomy" id="2828656"/>
    <lineage>
        <taxon>Bacteria</taxon>
        <taxon>Pseudomonadati</taxon>
        <taxon>Spirochaetota</taxon>
        <taxon>Spirochaetia</taxon>
        <taxon>Brevinematales</taxon>
        <taxon>Thermospiraceae</taxon>
        <taxon>Thermospira</taxon>
    </lineage>
</organism>
<name>A0AAX3BAB5_9SPIR</name>
<evidence type="ECO:0000256" key="8">
    <source>
        <dbReference type="ARBA" id="ARBA00022801"/>
    </source>
</evidence>
<accession>A0AAX3BAB5</accession>
<dbReference type="PANTHER" id="PTHR32282:SF15">
    <property type="entry name" value="PENICILLIN-BINDING PROTEIN 1C"/>
    <property type="match status" value="1"/>
</dbReference>
<evidence type="ECO:0000259" key="15">
    <source>
        <dbReference type="Pfam" id="PF06832"/>
    </source>
</evidence>
<dbReference type="EC" id="2.4.99.28" evidence="10"/>
<feature type="domain" description="Penicillin-binding C-terminal" evidence="15">
    <location>
        <begin position="696"/>
        <end position="762"/>
    </location>
</feature>
<evidence type="ECO:0000256" key="6">
    <source>
        <dbReference type="ARBA" id="ARBA00022676"/>
    </source>
</evidence>
<dbReference type="InterPro" id="IPR001264">
    <property type="entry name" value="Glyco_trans_51"/>
</dbReference>
<protein>
    <recommendedName>
        <fullName evidence="10">peptidoglycan glycosyltransferase</fullName>
        <ecNumber evidence="10">2.4.99.28</ecNumber>
    </recommendedName>
</protein>
<dbReference type="GO" id="GO:0009252">
    <property type="term" value="P:peptidoglycan biosynthetic process"/>
    <property type="evidence" value="ECO:0007669"/>
    <property type="project" value="TreeGrafter"/>
</dbReference>
<dbReference type="InterPro" id="IPR009647">
    <property type="entry name" value="PBP_C"/>
</dbReference>
<evidence type="ECO:0000313" key="17">
    <source>
        <dbReference type="Proteomes" id="UP001056539"/>
    </source>
</evidence>
<evidence type="ECO:0000256" key="10">
    <source>
        <dbReference type="ARBA" id="ARBA00044770"/>
    </source>
</evidence>
<dbReference type="Gene3D" id="3.40.710.10">
    <property type="entry name" value="DD-peptidase/beta-lactamase superfamily"/>
    <property type="match status" value="1"/>
</dbReference>
<keyword evidence="17" id="KW-1185">Reference proteome</keyword>
<evidence type="ECO:0000256" key="5">
    <source>
        <dbReference type="ARBA" id="ARBA00022670"/>
    </source>
</evidence>
<dbReference type="EMBL" id="CP073355">
    <property type="protein sequence ID" value="URA09193.1"/>
    <property type="molecule type" value="Genomic_DNA"/>
</dbReference>
<evidence type="ECO:0000256" key="11">
    <source>
        <dbReference type="ARBA" id="ARBA00049902"/>
    </source>
</evidence>
<keyword evidence="6" id="KW-0328">Glycosyltransferase</keyword>